<keyword evidence="1" id="KW-0175">Coiled coil</keyword>
<dbReference type="Pfam" id="PF08457">
    <property type="entry name" value="Sfi1"/>
    <property type="match status" value="1"/>
</dbReference>
<feature type="domain" description="Sfi1 spindle body" evidence="3">
    <location>
        <begin position="409"/>
        <end position="977"/>
    </location>
</feature>
<protein>
    <recommendedName>
        <fullName evidence="3">Sfi1 spindle body domain-containing protein</fullName>
    </recommendedName>
</protein>
<dbReference type="InterPro" id="IPR052270">
    <property type="entry name" value="CACF_protein"/>
</dbReference>
<feature type="region of interest" description="Disordered" evidence="2">
    <location>
        <begin position="1020"/>
        <end position="1044"/>
    </location>
</feature>
<feature type="region of interest" description="Disordered" evidence="2">
    <location>
        <begin position="1082"/>
        <end position="1106"/>
    </location>
</feature>
<dbReference type="PANTHER" id="PTHR22028">
    <property type="entry name" value="SFI1 SPINDLE BODY DOMAIN-CONTAINING PROTEIN-RELATED"/>
    <property type="match status" value="1"/>
</dbReference>
<dbReference type="InterPro" id="IPR013665">
    <property type="entry name" value="Sfi1_dom"/>
</dbReference>
<feature type="compositionally biased region" description="Basic and acidic residues" evidence="2">
    <location>
        <begin position="283"/>
        <end position="294"/>
    </location>
</feature>
<gene>
    <name evidence="4" type="ORF">sscle_15g103410</name>
</gene>
<dbReference type="AlphaFoldDB" id="A0A1D9QKZ0"/>
<proteinExistence type="predicted"/>
<feature type="region of interest" description="Disordered" evidence="2">
    <location>
        <begin position="207"/>
        <end position="312"/>
    </location>
</feature>
<sequence length="1106" mass="128921">MSPLSLPSARDGPISWSTTTDEPYYTDDDLLILHDIVVRAQHILPTLLPRDRLPTNALFRSYYEILPRVGIDTDHDNRYARILFKIGALRDFKGTLFEKFEEVLSQRGITLEFDTDRREYLRSSKATSPDVADYKESDTLYNDENEPPLPRRNSETGVLDMENAAQAQAQALEPKHKRNKSFSPLPLGPATPAKMNELKSFISEATRAVSPEPLPEPTPQPPRTTQRGREERGVSNVRNWLEASEYDPPRRHGRSVSTHGSIRSINRHPERDAQRGRPSGRIPLDKVTNEHQDTSDELTTTTEAEEQYDSNDVVESKVSVGWMEERAKIVSEHYFEEFIIKKLYAWRDQARASLARKAHLDAIASKHDNHALQEQAFSTWLEMAREKMEVKRQLQEAREVAERAQQAHLEAQQKLREIEERFVKLERRVDRARDRHLKHKAFTHWAAITREKVEITKVAQRQILRSRMFTAWKTQTEETEKKNKENEEKARKFQLRKFFGKLKAKKEEIDEKLNMASQVAKGNLLGRVFSKLAQEKKVVEFTQRIDEKNKQRALSTWVEKTQAVSEATQLAEDERLLNVVTKTMDSWKEKTETQVVLNARAERAAKAKQLGSAFKKWRLEAQTAPAEKKVVASHNASLLKISLSIWKLRTEQEKQATAIDHDKIKREAFTEWRHQTRLKRLRAISDDRAVAKASKTWRLETKCAVLQKEKKEETKSACLEVWFDRSQDTRSRRWEREEIARRHDNKTVAASVLRRWYVKMNDRAEIEARAADFQAPRILGQCFDSMRTQLQRIVKLNKVARAANKFFVMNSALKKWRQATQKSKREKRKTAYIQVRRNRKLYLAGDMFSRWRQKAQEKMALNEQALQFAQGKTFIIGMNSFDQWRARTEEVAELEPLWKEVVMRKFFNRWKDRTESLQVLNIEATLDFQERQQSDALRKWSLRTMQTRAMANTAKELHDKNTRKGHRKMFNYWRQRTAQQRPFVDINSPPGTDTAENWSDFGEEVDMDEITKRLYEKDPPRRTTVPIKPSLNPITPKPGYMATPSRRSQRVLAASARFHSTTPRAPLTTPLERELRKGIYGTSMPFSKRGRSTLGMSRGFPDIPEG</sequence>
<feature type="region of interest" description="Disordered" evidence="2">
    <location>
        <begin position="122"/>
        <end position="155"/>
    </location>
</feature>
<evidence type="ECO:0000256" key="1">
    <source>
        <dbReference type="SAM" id="Coils"/>
    </source>
</evidence>
<evidence type="ECO:0000259" key="3">
    <source>
        <dbReference type="Pfam" id="PF08457"/>
    </source>
</evidence>
<dbReference type="EMBL" id="CP017828">
    <property type="protein sequence ID" value="APA15571.1"/>
    <property type="molecule type" value="Genomic_DNA"/>
</dbReference>
<dbReference type="PANTHER" id="PTHR22028:SF9">
    <property type="entry name" value="SFI1 SPINDLE BODY DOMAIN-CONTAINING PROTEIN"/>
    <property type="match status" value="1"/>
</dbReference>
<feature type="coiled-coil region" evidence="1">
    <location>
        <begin position="383"/>
        <end position="435"/>
    </location>
</feature>
<feature type="compositionally biased region" description="Polar residues" evidence="2">
    <location>
        <begin position="255"/>
        <end position="264"/>
    </location>
</feature>
<organism evidence="4 5">
    <name type="scientific">Sclerotinia sclerotiorum (strain ATCC 18683 / 1980 / Ss-1)</name>
    <name type="common">White mold</name>
    <name type="synonym">Whetzelinia sclerotiorum</name>
    <dbReference type="NCBI Taxonomy" id="665079"/>
    <lineage>
        <taxon>Eukaryota</taxon>
        <taxon>Fungi</taxon>
        <taxon>Dikarya</taxon>
        <taxon>Ascomycota</taxon>
        <taxon>Pezizomycotina</taxon>
        <taxon>Leotiomycetes</taxon>
        <taxon>Helotiales</taxon>
        <taxon>Sclerotiniaceae</taxon>
        <taxon>Sclerotinia</taxon>
    </lineage>
</organism>
<dbReference type="OrthoDB" id="5215300at2759"/>
<evidence type="ECO:0000313" key="4">
    <source>
        <dbReference type="EMBL" id="APA15571.1"/>
    </source>
</evidence>
<evidence type="ECO:0000256" key="2">
    <source>
        <dbReference type="SAM" id="MobiDB-lite"/>
    </source>
</evidence>
<feature type="compositionally biased region" description="Pro residues" evidence="2">
    <location>
        <begin position="212"/>
        <end position="222"/>
    </location>
</feature>
<dbReference type="Proteomes" id="UP000177798">
    <property type="component" value="Chromosome 15"/>
</dbReference>
<evidence type="ECO:0000313" key="5">
    <source>
        <dbReference type="Proteomes" id="UP000177798"/>
    </source>
</evidence>
<feature type="region of interest" description="Disordered" evidence="2">
    <location>
        <begin position="168"/>
        <end position="193"/>
    </location>
</feature>
<accession>A0A1D9QKZ0</accession>
<reference evidence="5" key="1">
    <citation type="journal article" date="2017" name="Genome Biol. Evol.">
        <title>The complete genome sequence of the phytopathogenic fungus Sclerotinia sclerotiorum reveals insights into the genome architecture of broad host range pathogens.</title>
        <authorList>
            <person name="Derbyshire M."/>
            <person name="Denton-Giles M."/>
            <person name="Hegedus D."/>
            <person name="Seifbarghy S."/>
            <person name="Rollins J."/>
            <person name="van Kan J."/>
            <person name="Seidl M.F."/>
            <person name="Faino L."/>
            <person name="Mbengue M."/>
            <person name="Navaud O."/>
            <person name="Raffaele S."/>
            <person name="Hammond-Kosack K."/>
            <person name="Heard S."/>
            <person name="Oliver R."/>
        </authorList>
    </citation>
    <scope>NUCLEOTIDE SEQUENCE [LARGE SCALE GENOMIC DNA]</scope>
    <source>
        <strain evidence="5">ATCC 18683 / 1980 / Ss-1</strain>
    </source>
</reference>
<dbReference type="VEuPathDB" id="FungiDB:sscle_15g103410"/>
<name>A0A1D9QKZ0_SCLS1</name>